<evidence type="ECO:0000313" key="2">
    <source>
        <dbReference type="EMBL" id="TYZ11406.1"/>
    </source>
</evidence>
<organism evidence="2 3">
    <name type="scientific">Hymenobacter lutimineralis</name>
    <dbReference type="NCBI Taxonomy" id="2606448"/>
    <lineage>
        <taxon>Bacteria</taxon>
        <taxon>Pseudomonadati</taxon>
        <taxon>Bacteroidota</taxon>
        <taxon>Cytophagia</taxon>
        <taxon>Cytophagales</taxon>
        <taxon>Hymenobacteraceae</taxon>
        <taxon>Hymenobacter</taxon>
    </lineage>
</organism>
<feature type="signal peptide" evidence="1">
    <location>
        <begin position="1"/>
        <end position="19"/>
    </location>
</feature>
<protein>
    <submittedName>
        <fullName evidence="2">T9SS type A sorting domain-containing protein</fullName>
    </submittedName>
</protein>
<accession>A0A5D6V795</accession>
<keyword evidence="1" id="KW-0732">Signal</keyword>
<dbReference type="NCBIfam" id="TIGR04183">
    <property type="entry name" value="Por_Secre_tail"/>
    <property type="match status" value="1"/>
</dbReference>
<dbReference type="AlphaFoldDB" id="A0A5D6V795"/>
<dbReference type="InterPro" id="IPR026444">
    <property type="entry name" value="Secre_tail"/>
</dbReference>
<keyword evidence="3" id="KW-1185">Reference proteome</keyword>
<name>A0A5D6V795_9BACT</name>
<evidence type="ECO:0000313" key="3">
    <source>
        <dbReference type="Proteomes" id="UP000322791"/>
    </source>
</evidence>
<sequence>MKHVSSLSLLLLLAGTVAAQTLTNAGAQLTVGAGATLYVSGSLDNQTASTLTNAGTVHVTGDLTNTGALTSPGTLVFAGAANQTFTPGTATVDNLTVSNTGAAGSNILSVPTNLTVGGQLLLTQGMVRTSATSAITLADGATLSGEAVGRYVQGNLSVVDNNGSGLQDFGNGLILDRTSLGIVVVTRTAGLQTAGLSYGVNAANTSLQGIDRIWNVVTATQPAGPLAITLQWLPDDDNGLADFSNAQGWYSASGPTAWVPAGSSAPATQDATTLVRSLTFTAPATGQSLGYLTISNTANPLPVSLLSFTAERRGPAAVLRWATASELRNNRFEVEAGTDGLSFRAIGTVRGAGTTTQRHEYAFTDANLSRYGAPVVYYRLRQVDEDGSVHLSEVRPVAYSVPAAYSVQAYPNPFGSSLVVRVAGTVGGPATFVLHDAVGREVVRRQRTLPSGAHDVTLAELDNLPKGLYVLTVQTPSGRRTLKLERE</sequence>
<comment type="caution">
    <text evidence="2">The sequence shown here is derived from an EMBL/GenBank/DDBJ whole genome shotgun (WGS) entry which is preliminary data.</text>
</comment>
<gene>
    <name evidence="2" type="ORF">FY528_06840</name>
</gene>
<dbReference type="Proteomes" id="UP000322791">
    <property type="component" value="Unassembled WGS sequence"/>
</dbReference>
<reference evidence="2 3" key="1">
    <citation type="submission" date="2019-08" db="EMBL/GenBank/DDBJ databases">
        <authorList>
            <person name="Seo M.-J."/>
        </authorList>
    </citation>
    <scope>NUCLEOTIDE SEQUENCE [LARGE SCALE GENOMIC DNA]</scope>
    <source>
        <strain evidence="2 3">KIGAM108</strain>
    </source>
</reference>
<feature type="chain" id="PRO_5022885473" evidence="1">
    <location>
        <begin position="20"/>
        <end position="487"/>
    </location>
</feature>
<proteinExistence type="predicted"/>
<dbReference type="EMBL" id="VTHL01000005">
    <property type="protein sequence ID" value="TYZ11406.1"/>
    <property type="molecule type" value="Genomic_DNA"/>
</dbReference>
<dbReference type="RefSeq" id="WP_149070251.1">
    <property type="nucleotide sequence ID" value="NZ_VTHL01000005.1"/>
</dbReference>
<evidence type="ECO:0000256" key="1">
    <source>
        <dbReference type="SAM" id="SignalP"/>
    </source>
</evidence>